<feature type="transmembrane region" description="Helical" evidence="1">
    <location>
        <begin position="84"/>
        <end position="107"/>
    </location>
</feature>
<gene>
    <name evidence="3" type="ORF">BS47DRAFT_1353646</name>
</gene>
<keyword evidence="1" id="KW-0472">Membrane</keyword>
<dbReference type="InterPro" id="IPR045339">
    <property type="entry name" value="DUF6534"/>
</dbReference>
<feature type="domain" description="DUF6534" evidence="2">
    <location>
        <begin position="168"/>
        <end position="252"/>
    </location>
</feature>
<reference evidence="3" key="1">
    <citation type="journal article" date="2020" name="Nat. Commun.">
        <title>Large-scale genome sequencing of mycorrhizal fungi provides insights into the early evolution of symbiotic traits.</title>
        <authorList>
            <person name="Miyauchi S."/>
            <person name="Kiss E."/>
            <person name="Kuo A."/>
            <person name="Drula E."/>
            <person name="Kohler A."/>
            <person name="Sanchez-Garcia M."/>
            <person name="Morin E."/>
            <person name="Andreopoulos B."/>
            <person name="Barry K.W."/>
            <person name="Bonito G."/>
            <person name="Buee M."/>
            <person name="Carver A."/>
            <person name="Chen C."/>
            <person name="Cichocki N."/>
            <person name="Clum A."/>
            <person name="Culley D."/>
            <person name="Crous P.W."/>
            <person name="Fauchery L."/>
            <person name="Girlanda M."/>
            <person name="Hayes R.D."/>
            <person name="Keri Z."/>
            <person name="LaButti K."/>
            <person name="Lipzen A."/>
            <person name="Lombard V."/>
            <person name="Magnuson J."/>
            <person name="Maillard F."/>
            <person name="Murat C."/>
            <person name="Nolan M."/>
            <person name="Ohm R.A."/>
            <person name="Pangilinan J."/>
            <person name="Pereira M.F."/>
            <person name="Perotto S."/>
            <person name="Peter M."/>
            <person name="Pfister S."/>
            <person name="Riley R."/>
            <person name="Sitrit Y."/>
            <person name="Stielow J.B."/>
            <person name="Szollosi G."/>
            <person name="Zifcakova L."/>
            <person name="Stursova M."/>
            <person name="Spatafora J.W."/>
            <person name="Tedersoo L."/>
            <person name="Vaario L.M."/>
            <person name="Yamada A."/>
            <person name="Yan M."/>
            <person name="Wang P."/>
            <person name="Xu J."/>
            <person name="Bruns T."/>
            <person name="Baldrian P."/>
            <person name="Vilgalys R."/>
            <person name="Dunand C."/>
            <person name="Henrissat B."/>
            <person name="Grigoriev I.V."/>
            <person name="Hibbett D."/>
            <person name="Nagy L.G."/>
            <person name="Martin F.M."/>
        </authorList>
    </citation>
    <scope>NUCLEOTIDE SEQUENCE</scope>
    <source>
        <strain evidence="3">UP504</strain>
    </source>
</reference>
<organism evidence="3 4">
    <name type="scientific">Hydnum rufescens UP504</name>
    <dbReference type="NCBI Taxonomy" id="1448309"/>
    <lineage>
        <taxon>Eukaryota</taxon>
        <taxon>Fungi</taxon>
        <taxon>Dikarya</taxon>
        <taxon>Basidiomycota</taxon>
        <taxon>Agaricomycotina</taxon>
        <taxon>Agaricomycetes</taxon>
        <taxon>Cantharellales</taxon>
        <taxon>Hydnaceae</taxon>
        <taxon>Hydnum</taxon>
    </lineage>
</organism>
<feature type="transmembrane region" description="Helical" evidence="1">
    <location>
        <begin position="161"/>
        <end position="182"/>
    </location>
</feature>
<keyword evidence="4" id="KW-1185">Reference proteome</keyword>
<sequence length="287" mass="31608">MLHSGTSTFAGVMLGAVISSILFGVNTVQAVLYFFRFSTDSGAWVLHILVAVAWILQGLEVVFLSLESYVSGVKHSFPAPVVGYHPWIGILWILVGVLMSSMVQTFYAWRIYQLSHKIYLMPLLGVLIVLKLGVGIAVAVLPAARRLSTWTVRETEWVPPLWMATDGVLDLTLLVCMCVALFAQRTGLQSTDRLINRMLRYCLHTGLLTSTVTIGSAISYWISGTCTTTIALNISAFSLYVTAMLANLHTRSRLRELFQQEVGRGLTMQFQSVEASDSSPAPARTTE</sequence>
<evidence type="ECO:0000259" key="2">
    <source>
        <dbReference type="Pfam" id="PF20152"/>
    </source>
</evidence>
<keyword evidence="1" id="KW-0812">Transmembrane</keyword>
<keyword evidence="1" id="KW-1133">Transmembrane helix</keyword>
<name>A0A9P6DJT5_9AGAM</name>
<dbReference type="OrthoDB" id="2535105at2759"/>
<dbReference type="EMBL" id="MU129138">
    <property type="protein sequence ID" value="KAF9505731.1"/>
    <property type="molecule type" value="Genomic_DNA"/>
</dbReference>
<feature type="transmembrane region" description="Helical" evidence="1">
    <location>
        <begin position="228"/>
        <end position="248"/>
    </location>
</feature>
<feature type="transmembrane region" description="Helical" evidence="1">
    <location>
        <begin position="119"/>
        <end position="141"/>
    </location>
</feature>
<comment type="caution">
    <text evidence="3">The sequence shown here is derived from an EMBL/GenBank/DDBJ whole genome shotgun (WGS) entry which is preliminary data.</text>
</comment>
<dbReference type="PANTHER" id="PTHR40465:SF1">
    <property type="entry name" value="DUF6534 DOMAIN-CONTAINING PROTEIN"/>
    <property type="match status" value="1"/>
</dbReference>
<dbReference type="PANTHER" id="PTHR40465">
    <property type="entry name" value="CHROMOSOME 1, WHOLE GENOME SHOTGUN SEQUENCE"/>
    <property type="match status" value="1"/>
</dbReference>
<dbReference type="Proteomes" id="UP000886523">
    <property type="component" value="Unassembled WGS sequence"/>
</dbReference>
<accession>A0A9P6DJT5</accession>
<dbReference type="Pfam" id="PF20152">
    <property type="entry name" value="DUF6534"/>
    <property type="match status" value="1"/>
</dbReference>
<feature type="transmembrane region" description="Helical" evidence="1">
    <location>
        <begin position="12"/>
        <end position="35"/>
    </location>
</feature>
<evidence type="ECO:0000313" key="3">
    <source>
        <dbReference type="EMBL" id="KAF9505731.1"/>
    </source>
</evidence>
<dbReference type="AlphaFoldDB" id="A0A9P6DJT5"/>
<feature type="transmembrane region" description="Helical" evidence="1">
    <location>
        <begin position="42"/>
        <end position="64"/>
    </location>
</feature>
<feature type="transmembrane region" description="Helical" evidence="1">
    <location>
        <begin position="202"/>
        <end position="222"/>
    </location>
</feature>
<evidence type="ECO:0000313" key="4">
    <source>
        <dbReference type="Proteomes" id="UP000886523"/>
    </source>
</evidence>
<protein>
    <recommendedName>
        <fullName evidence="2">DUF6534 domain-containing protein</fullName>
    </recommendedName>
</protein>
<proteinExistence type="predicted"/>
<evidence type="ECO:0000256" key="1">
    <source>
        <dbReference type="SAM" id="Phobius"/>
    </source>
</evidence>